<dbReference type="CDD" id="cd06223">
    <property type="entry name" value="PRTases_typeI"/>
    <property type="match status" value="1"/>
</dbReference>
<dbReference type="GO" id="GO:0004422">
    <property type="term" value="F:hypoxanthine phosphoribosyltransferase activity"/>
    <property type="evidence" value="ECO:0007669"/>
    <property type="project" value="InterPro"/>
</dbReference>
<evidence type="ECO:0000256" key="13">
    <source>
        <dbReference type="RuleBase" id="RU364099"/>
    </source>
</evidence>
<evidence type="ECO:0000256" key="10">
    <source>
        <dbReference type="ARBA" id="ARBA00022726"/>
    </source>
</evidence>
<keyword evidence="9 13" id="KW-0479">Metal-binding</keyword>
<keyword evidence="12 13" id="KW-0460">Magnesium</keyword>
<dbReference type="EC" id="2.4.2.8" evidence="5 13"/>
<feature type="domain" description="Phosphoribosyltransferase" evidence="14">
    <location>
        <begin position="43"/>
        <end position="195"/>
    </location>
</feature>
<dbReference type="GO" id="GO:0046100">
    <property type="term" value="P:hypoxanthine metabolic process"/>
    <property type="evidence" value="ECO:0007669"/>
    <property type="project" value="TreeGrafter"/>
</dbReference>
<dbReference type="GO" id="GO:0032263">
    <property type="term" value="P:GMP salvage"/>
    <property type="evidence" value="ECO:0007669"/>
    <property type="project" value="TreeGrafter"/>
</dbReference>
<comment type="catalytic activity">
    <reaction evidence="13">
        <text>IMP + diphosphate = hypoxanthine + 5-phospho-alpha-D-ribose 1-diphosphate</text>
        <dbReference type="Rhea" id="RHEA:17973"/>
        <dbReference type="ChEBI" id="CHEBI:17368"/>
        <dbReference type="ChEBI" id="CHEBI:33019"/>
        <dbReference type="ChEBI" id="CHEBI:58017"/>
        <dbReference type="ChEBI" id="CHEBI:58053"/>
        <dbReference type="EC" id="2.4.2.8"/>
    </reaction>
</comment>
<keyword evidence="10 13" id="KW-0660">Purine salvage</keyword>
<dbReference type="AlphaFoldDB" id="A0AAD4N3Y7"/>
<dbReference type="GO" id="GO:0000287">
    <property type="term" value="F:magnesium ion binding"/>
    <property type="evidence" value="ECO:0007669"/>
    <property type="project" value="TreeGrafter"/>
</dbReference>
<dbReference type="PANTHER" id="PTHR43340:SF1">
    <property type="entry name" value="HYPOXANTHINE PHOSPHORIBOSYLTRANSFERASE"/>
    <property type="match status" value="1"/>
</dbReference>
<evidence type="ECO:0000256" key="9">
    <source>
        <dbReference type="ARBA" id="ARBA00022723"/>
    </source>
</evidence>
<dbReference type="Proteomes" id="UP001201812">
    <property type="component" value="Unassembled WGS sequence"/>
</dbReference>
<dbReference type="InterPro" id="IPR029057">
    <property type="entry name" value="PRTase-like"/>
</dbReference>
<dbReference type="InterPro" id="IPR000836">
    <property type="entry name" value="PRTase_dom"/>
</dbReference>
<evidence type="ECO:0000256" key="7">
    <source>
        <dbReference type="ARBA" id="ARBA00022676"/>
    </source>
</evidence>
<keyword evidence="16" id="KW-1185">Reference proteome</keyword>
<dbReference type="EMBL" id="JAKKPZ010000017">
    <property type="protein sequence ID" value="KAI1712852.1"/>
    <property type="molecule type" value="Genomic_DNA"/>
</dbReference>
<dbReference type="GO" id="GO:0006166">
    <property type="term" value="P:purine ribonucleoside salvage"/>
    <property type="evidence" value="ECO:0007669"/>
    <property type="project" value="UniProtKB-KW"/>
</dbReference>
<evidence type="ECO:0000256" key="11">
    <source>
        <dbReference type="ARBA" id="ARBA00022741"/>
    </source>
</evidence>
<comment type="cofactor">
    <cofactor evidence="1 13">
        <name>Mg(2+)</name>
        <dbReference type="ChEBI" id="CHEBI:18420"/>
    </cofactor>
</comment>
<evidence type="ECO:0000256" key="4">
    <source>
        <dbReference type="ARBA" id="ARBA00008391"/>
    </source>
</evidence>
<comment type="subcellular location">
    <subcellularLocation>
        <location evidence="2 13">Cytoplasm</location>
    </subcellularLocation>
</comment>
<proteinExistence type="inferred from homology"/>
<keyword evidence="11 13" id="KW-0547">Nucleotide-binding</keyword>
<evidence type="ECO:0000256" key="8">
    <source>
        <dbReference type="ARBA" id="ARBA00022679"/>
    </source>
</evidence>
<keyword evidence="6 13" id="KW-0963">Cytoplasm</keyword>
<dbReference type="GO" id="GO:0006178">
    <property type="term" value="P:guanine salvage"/>
    <property type="evidence" value="ECO:0007669"/>
    <property type="project" value="TreeGrafter"/>
</dbReference>
<evidence type="ECO:0000313" key="16">
    <source>
        <dbReference type="Proteomes" id="UP001201812"/>
    </source>
</evidence>
<keyword evidence="8 13" id="KW-0808">Transferase</keyword>
<evidence type="ECO:0000313" key="15">
    <source>
        <dbReference type="EMBL" id="KAI1712852.1"/>
    </source>
</evidence>
<dbReference type="Pfam" id="PF00156">
    <property type="entry name" value="Pribosyltran"/>
    <property type="match status" value="1"/>
</dbReference>
<dbReference type="InterPro" id="IPR005904">
    <property type="entry name" value="Hxn_phspho_trans"/>
</dbReference>
<evidence type="ECO:0000256" key="3">
    <source>
        <dbReference type="ARBA" id="ARBA00004669"/>
    </source>
</evidence>
<dbReference type="PANTHER" id="PTHR43340">
    <property type="entry name" value="HYPOXANTHINE-GUANINE PHOSPHORIBOSYLTRANSFERASE"/>
    <property type="match status" value="1"/>
</dbReference>
<dbReference type="GO" id="GO:0032264">
    <property type="term" value="P:IMP salvage"/>
    <property type="evidence" value="ECO:0007669"/>
    <property type="project" value="TreeGrafter"/>
</dbReference>
<accession>A0AAD4N3Y7</accession>
<dbReference type="GO" id="GO:0000166">
    <property type="term" value="F:nucleotide binding"/>
    <property type="evidence" value="ECO:0007669"/>
    <property type="project" value="UniProtKB-KW"/>
</dbReference>
<evidence type="ECO:0000256" key="12">
    <source>
        <dbReference type="ARBA" id="ARBA00022842"/>
    </source>
</evidence>
<dbReference type="GO" id="GO:0005829">
    <property type="term" value="C:cytosol"/>
    <property type="evidence" value="ECO:0007669"/>
    <property type="project" value="TreeGrafter"/>
</dbReference>
<evidence type="ECO:0000259" key="14">
    <source>
        <dbReference type="Pfam" id="PF00156"/>
    </source>
</evidence>
<protein>
    <recommendedName>
        <fullName evidence="5 13">Hypoxanthine phosphoribosyltransferase</fullName>
        <ecNumber evidence="5 13">2.4.2.8</ecNumber>
    </recommendedName>
</protein>
<gene>
    <name evidence="15" type="ORF">DdX_09484</name>
</gene>
<name>A0AAD4N3Y7_9BILA</name>
<dbReference type="FunFam" id="3.40.50.2020:FF:000053">
    <property type="entry name" value="Hypoxanthine phosphoribosyltransferase"/>
    <property type="match status" value="1"/>
</dbReference>
<dbReference type="NCBIfam" id="TIGR01203">
    <property type="entry name" value="HGPRTase"/>
    <property type="match status" value="1"/>
</dbReference>
<evidence type="ECO:0000256" key="1">
    <source>
        <dbReference type="ARBA" id="ARBA00001946"/>
    </source>
</evidence>
<comment type="caution">
    <text evidence="15">The sequence shown here is derived from an EMBL/GenBank/DDBJ whole genome shotgun (WGS) entry which is preliminary data.</text>
</comment>
<evidence type="ECO:0000256" key="5">
    <source>
        <dbReference type="ARBA" id="ARBA00011895"/>
    </source>
</evidence>
<evidence type="ECO:0000256" key="2">
    <source>
        <dbReference type="ARBA" id="ARBA00004496"/>
    </source>
</evidence>
<keyword evidence="7 13" id="KW-0328">Glycosyltransferase</keyword>
<organism evidence="15 16">
    <name type="scientific">Ditylenchus destructor</name>
    <dbReference type="NCBI Taxonomy" id="166010"/>
    <lineage>
        <taxon>Eukaryota</taxon>
        <taxon>Metazoa</taxon>
        <taxon>Ecdysozoa</taxon>
        <taxon>Nematoda</taxon>
        <taxon>Chromadorea</taxon>
        <taxon>Rhabditida</taxon>
        <taxon>Tylenchina</taxon>
        <taxon>Tylenchomorpha</taxon>
        <taxon>Sphaerularioidea</taxon>
        <taxon>Anguinidae</taxon>
        <taxon>Anguininae</taxon>
        <taxon>Ditylenchus</taxon>
    </lineage>
</organism>
<comment type="similarity">
    <text evidence="4 13">Belongs to the purine/pyrimidine phosphoribosyltransferase family.</text>
</comment>
<comment type="pathway">
    <text evidence="3 13">Purine metabolism; IMP biosynthesis via salvage pathway; IMP from hypoxanthine: step 1/1.</text>
</comment>
<dbReference type="InterPro" id="IPR050408">
    <property type="entry name" value="HGPRT"/>
</dbReference>
<reference evidence="15" key="1">
    <citation type="submission" date="2022-01" db="EMBL/GenBank/DDBJ databases">
        <title>Genome Sequence Resource for Two Populations of Ditylenchus destructor, the Migratory Endoparasitic Phytonematode.</title>
        <authorList>
            <person name="Zhang H."/>
            <person name="Lin R."/>
            <person name="Xie B."/>
        </authorList>
    </citation>
    <scope>NUCLEOTIDE SEQUENCE</scope>
    <source>
        <strain evidence="15">BazhouSP</strain>
    </source>
</reference>
<evidence type="ECO:0000256" key="6">
    <source>
        <dbReference type="ARBA" id="ARBA00022490"/>
    </source>
</evidence>
<dbReference type="SUPFAM" id="SSF53271">
    <property type="entry name" value="PRTase-like"/>
    <property type="match status" value="1"/>
</dbReference>
<sequence length="222" mass="24781">MTTEERKGVTIPDGQEYDANHFLVPRCYEGDLSAVIIPEGLIRDRIKRLAHDIHYCIGDQPLVMLCVLKGSYRFFTILVDEISTARQSYNSRTGVLVEFIKVKSYENTASSGSLEITGLSNLDELSGKNVLIVDDIVDSGFTLSQLAATLKARGVAKLWTALLLSKRGVRKVPVQEDFVAFNIPDKFIVGFGLDYNQIFRDLNHICVMSEAGIEKYKKNNTA</sequence>
<dbReference type="Gene3D" id="3.40.50.2020">
    <property type="match status" value="1"/>
</dbReference>